<comment type="subcellular location">
    <subcellularLocation>
        <location evidence="1 6">Nucleus</location>
    </subcellularLocation>
</comment>
<dbReference type="EMBL" id="CAJNOU010003105">
    <property type="protein sequence ID" value="CAF1371116.1"/>
    <property type="molecule type" value="Genomic_DNA"/>
</dbReference>
<dbReference type="GO" id="GO:0005672">
    <property type="term" value="C:transcription factor TFIIA complex"/>
    <property type="evidence" value="ECO:0007669"/>
    <property type="project" value="InterPro"/>
</dbReference>
<dbReference type="Proteomes" id="UP000663889">
    <property type="component" value="Unassembled WGS sequence"/>
</dbReference>
<evidence type="ECO:0000256" key="5">
    <source>
        <dbReference type="ARBA" id="ARBA00023242"/>
    </source>
</evidence>
<evidence type="ECO:0000313" key="11">
    <source>
        <dbReference type="EMBL" id="CAF1124602.1"/>
    </source>
</evidence>
<dbReference type="Proteomes" id="UP000663854">
    <property type="component" value="Unassembled WGS sequence"/>
</dbReference>
<evidence type="ECO:0000256" key="3">
    <source>
        <dbReference type="ARBA" id="ARBA00023015"/>
    </source>
</evidence>
<gene>
    <name evidence="16" type="ORF">FNK824_LOCUS22020</name>
    <name evidence="17" type="ORF">JBS370_LOCUS33602</name>
    <name evidence="10" type="ORF">JXQ802_LOCUS20344</name>
    <name evidence="11" type="ORF">JXQ802_LOCUS20386</name>
    <name evidence="15" type="ORF">OTI717_LOCUS20607</name>
    <name evidence="9" type="ORF">PYM288_LOCUS15333</name>
    <name evidence="12" type="ORF">RFH988_LOCUS24572</name>
    <name evidence="14" type="ORF">SEV965_LOCUS29900</name>
    <name evidence="13" type="ORF">ZHD862_LOCUS30409</name>
</gene>
<dbReference type="CDD" id="cd10014">
    <property type="entry name" value="TFIIA_gamma_C"/>
    <property type="match status" value="1"/>
</dbReference>
<evidence type="ECO:0000313" key="15">
    <source>
        <dbReference type="EMBL" id="CAF3841393.1"/>
    </source>
</evidence>
<keyword evidence="3 6" id="KW-0805">Transcription regulation</keyword>
<evidence type="ECO:0000313" key="16">
    <source>
        <dbReference type="EMBL" id="CAF3928665.1"/>
    </source>
</evidence>
<feature type="domain" description="Transcription initiation factor IIA gamma subunit N-terminal" evidence="7">
    <location>
        <begin position="5"/>
        <end position="50"/>
    </location>
</feature>
<dbReference type="PIRSF" id="PIRSF009415">
    <property type="entry name" value="Hum_TFIIA_gamma"/>
    <property type="match status" value="1"/>
</dbReference>
<dbReference type="SUPFAM" id="SSF47396">
    <property type="entry name" value="Transcription factor IIA (TFIIA), alpha-helical domain"/>
    <property type="match status" value="1"/>
</dbReference>
<comment type="caution">
    <text evidence="10">The sequence shown here is derived from an EMBL/GenBank/DDBJ whole genome shotgun (WGS) entry which is preliminary data.</text>
</comment>
<dbReference type="InterPro" id="IPR015871">
    <property type="entry name" value="TFIIA_gsu_C"/>
</dbReference>
<evidence type="ECO:0000313" key="18">
    <source>
        <dbReference type="Proteomes" id="UP000663870"/>
    </source>
</evidence>
<dbReference type="EMBL" id="CAJNOH010000365">
    <property type="protein sequence ID" value="CAF1015386.1"/>
    <property type="molecule type" value="Genomic_DNA"/>
</dbReference>
<dbReference type="Gene3D" id="1.10.287.190">
    <property type="entry name" value="Transcription factor IIA gamma subunit, alpha-helical domain"/>
    <property type="match status" value="1"/>
</dbReference>
<dbReference type="Proteomes" id="UP000663864">
    <property type="component" value="Unassembled WGS sequence"/>
</dbReference>
<dbReference type="InterPro" id="IPR009088">
    <property type="entry name" value="TFIIA_b-brl"/>
</dbReference>
<dbReference type="Pfam" id="PF02268">
    <property type="entry name" value="TFIIA_gamma_N"/>
    <property type="match status" value="1"/>
</dbReference>
<dbReference type="Gene3D" id="2.30.18.10">
    <property type="entry name" value="Transcription factor IIA (TFIIA), beta-barrel domain"/>
    <property type="match status" value="1"/>
</dbReference>
<reference evidence="10" key="1">
    <citation type="submission" date="2021-02" db="EMBL/GenBank/DDBJ databases">
        <authorList>
            <person name="Nowell W R."/>
        </authorList>
    </citation>
    <scope>NUCLEOTIDE SEQUENCE</scope>
</reference>
<dbReference type="Proteomes" id="UP000663823">
    <property type="component" value="Unassembled WGS sequence"/>
</dbReference>
<dbReference type="InterPro" id="IPR009083">
    <property type="entry name" value="TFIIA_a-hlx"/>
</dbReference>
<dbReference type="EMBL" id="CAJOBE010004371">
    <property type="protein sequence ID" value="CAF3928665.1"/>
    <property type="molecule type" value="Genomic_DNA"/>
</dbReference>
<dbReference type="PANTHER" id="PTHR10966">
    <property type="entry name" value="TRANSCRIPTION INITIATION FACTOR IIA SUBUNIT 2"/>
    <property type="match status" value="1"/>
</dbReference>
<comment type="similarity">
    <text evidence="2 6">Belongs to the TFIIA subunit 2 family.</text>
</comment>
<evidence type="ECO:0000313" key="14">
    <source>
        <dbReference type="EMBL" id="CAF1371116.1"/>
    </source>
</evidence>
<evidence type="ECO:0000256" key="4">
    <source>
        <dbReference type="ARBA" id="ARBA00023163"/>
    </source>
</evidence>
<dbReference type="GO" id="GO:0006367">
    <property type="term" value="P:transcription initiation at RNA polymerase II promoter"/>
    <property type="evidence" value="ECO:0007669"/>
    <property type="project" value="InterPro"/>
</dbReference>
<dbReference type="InterPro" id="IPR003194">
    <property type="entry name" value="TFIIA_gsu"/>
</dbReference>
<evidence type="ECO:0000256" key="2">
    <source>
        <dbReference type="ARBA" id="ARBA00007675"/>
    </source>
</evidence>
<evidence type="ECO:0000256" key="1">
    <source>
        <dbReference type="ARBA" id="ARBA00004123"/>
    </source>
</evidence>
<protein>
    <recommendedName>
        <fullName evidence="6">Transcription initiation factor IIA subunit 2</fullName>
    </recommendedName>
</protein>
<dbReference type="Pfam" id="PF02751">
    <property type="entry name" value="TFIIA_gamma_C"/>
    <property type="match status" value="1"/>
</dbReference>
<dbReference type="EMBL" id="CAJNOL010000582">
    <property type="protein sequence ID" value="CAF1124602.1"/>
    <property type="molecule type" value="Genomic_DNA"/>
</dbReference>
<keyword evidence="4 6" id="KW-0804">Transcription</keyword>
<dbReference type="Proteomes" id="UP000663836">
    <property type="component" value="Unassembled WGS sequence"/>
</dbReference>
<dbReference type="SUPFAM" id="SSF50784">
    <property type="entry name" value="Transcription factor IIA (TFIIA), beta-barrel domain"/>
    <property type="match status" value="1"/>
</dbReference>
<dbReference type="Proteomes" id="UP000663870">
    <property type="component" value="Unassembled WGS sequence"/>
</dbReference>
<dbReference type="EMBL" id="CAJOBD010009873">
    <property type="protein sequence ID" value="CAF4143239.1"/>
    <property type="molecule type" value="Genomic_DNA"/>
</dbReference>
<dbReference type="EMBL" id="CAJNOT010002862">
    <property type="protein sequence ID" value="CAF1348087.1"/>
    <property type="molecule type" value="Genomic_DNA"/>
</dbReference>
<dbReference type="Proteomes" id="UP000663882">
    <property type="component" value="Unassembled WGS sequence"/>
</dbReference>
<comment type="function">
    <text evidence="6">TFIIA is a component of the transcription machinery of RNA polymerase II and plays an important role in transcriptional activation.</text>
</comment>
<accession>A0A814QSQ4</accession>
<organism evidence="10 18">
    <name type="scientific">Rotaria sordida</name>
    <dbReference type="NCBI Taxonomy" id="392033"/>
    <lineage>
        <taxon>Eukaryota</taxon>
        <taxon>Metazoa</taxon>
        <taxon>Spiralia</taxon>
        <taxon>Gnathifera</taxon>
        <taxon>Rotifera</taxon>
        <taxon>Eurotatoria</taxon>
        <taxon>Bdelloidea</taxon>
        <taxon>Philodinida</taxon>
        <taxon>Philodinidae</taxon>
        <taxon>Rotaria</taxon>
    </lineage>
</organism>
<keyword evidence="18" id="KW-1185">Reference proteome</keyword>
<evidence type="ECO:0000313" key="9">
    <source>
        <dbReference type="EMBL" id="CAF1015386.1"/>
    </source>
</evidence>
<evidence type="ECO:0000259" key="8">
    <source>
        <dbReference type="Pfam" id="PF02751"/>
    </source>
</evidence>
<dbReference type="AlphaFoldDB" id="A0A814QSQ4"/>
<evidence type="ECO:0000313" key="17">
    <source>
        <dbReference type="EMBL" id="CAF4143239.1"/>
    </source>
</evidence>
<evidence type="ECO:0000313" key="12">
    <source>
        <dbReference type="EMBL" id="CAF1200517.1"/>
    </source>
</evidence>
<dbReference type="EMBL" id="CAJOAX010003198">
    <property type="protein sequence ID" value="CAF3841393.1"/>
    <property type="molecule type" value="Genomic_DNA"/>
</dbReference>
<evidence type="ECO:0000256" key="6">
    <source>
        <dbReference type="PIRNR" id="PIRNR009415"/>
    </source>
</evidence>
<sequence>MSSAYQIYRSTTIGLALDDTLHELVHRQILSSRIVHYILNVFDEIINKKLTCQSIKGKKEGCLSFKGHLLSYRSCDQVWTLLFNSFILTSNIDSLSNISLTIQNNKIKIITCPSNKSNLSNTQQITTNEDDLEIKSKSSKKFKST</sequence>
<keyword evidence="5 6" id="KW-0539">Nucleus</keyword>
<dbReference type="OrthoDB" id="586585at2759"/>
<dbReference type="EMBL" id="CAJNOL010000580">
    <property type="protein sequence ID" value="CAF1123717.1"/>
    <property type="molecule type" value="Genomic_DNA"/>
</dbReference>
<dbReference type="Proteomes" id="UP000663874">
    <property type="component" value="Unassembled WGS sequence"/>
</dbReference>
<evidence type="ECO:0000313" key="10">
    <source>
        <dbReference type="EMBL" id="CAF1123717.1"/>
    </source>
</evidence>
<evidence type="ECO:0000259" key="7">
    <source>
        <dbReference type="Pfam" id="PF02268"/>
    </source>
</evidence>
<dbReference type="EMBL" id="CAJNOO010001802">
    <property type="protein sequence ID" value="CAF1200517.1"/>
    <property type="molecule type" value="Genomic_DNA"/>
</dbReference>
<proteinExistence type="inferred from homology"/>
<name>A0A814QSQ4_9BILA</name>
<feature type="domain" description="Transcription initiation factor IIA gamma subunit C-terminal" evidence="8">
    <location>
        <begin position="66"/>
        <end position="113"/>
    </location>
</feature>
<evidence type="ECO:0000313" key="13">
    <source>
        <dbReference type="EMBL" id="CAF1348087.1"/>
    </source>
</evidence>
<dbReference type="InterPro" id="IPR015872">
    <property type="entry name" value="TFIIA_gsu_N"/>
</dbReference>